<dbReference type="InterPro" id="IPR050617">
    <property type="entry name" value="E3_ligase_FN3/SPRY"/>
</dbReference>
<dbReference type="CDD" id="cd00063">
    <property type="entry name" value="FN3"/>
    <property type="match status" value="5"/>
</dbReference>
<proteinExistence type="predicted"/>
<accession>A0ABN7TWJ6</accession>
<comment type="caution">
    <text evidence="3">The sequence shown here is derived from an EMBL/GenBank/DDBJ whole genome shotgun (WGS) entry which is preliminary data.</text>
</comment>
<dbReference type="PANTHER" id="PTHR24099">
    <property type="entry name" value="E3 UBIQUITIN-PROTEIN LIGASE TRIM36-RELATED"/>
    <property type="match status" value="1"/>
</dbReference>
<feature type="signal peptide" evidence="1">
    <location>
        <begin position="1"/>
        <end position="24"/>
    </location>
</feature>
<evidence type="ECO:0000313" key="4">
    <source>
        <dbReference type="Proteomes" id="UP000730618"/>
    </source>
</evidence>
<reference evidence="3 4" key="1">
    <citation type="submission" date="2021-06" db="EMBL/GenBank/DDBJ databases">
        <authorList>
            <person name="Criscuolo A."/>
        </authorList>
    </citation>
    <scope>NUCLEOTIDE SEQUENCE [LARGE SCALE GENOMIC DNA]</scope>
    <source>
        <strain evidence="4">CIP 111802</strain>
    </source>
</reference>
<evidence type="ECO:0000256" key="1">
    <source>
        <dbReference type="SAM" id="SignalP"/>
    </source>
</evidence>
<organism evidence="3 4">
    <name type="scientific">Paenibacillus allorhizosphaerae</name>
    <dbReference type="NCBI Taxonomy" id="2849866"/>
    <lineage>
        <taxon>Bacteria</taxon>
        <taxon>Bacillati</taxon>
        <taxon>Bacillota</taxon>
        <taxon>Bacilli</taxon>
        <taxon>Bacillales</taxon>
        <taxon>Paenibacillaceae</taxon>
        <taxon>Paenibacillus</taxon>
    </lineage>
</organism>
<dbReference type="EMBL" id="CAJVCE010000045">
    <property type="protein sequence ID" value="CAG7658644.1"/>
    <property type="molecule type" value="Genomic_DNA"/>
</dbReference>
<feature type="domain" description="Fibronectin type-III" evidence="2">
    <location>
        <begin position="819"/>
        <end position="901"/>
    </location>
</feature>
<keyword evidence="4" id="KW-1185">Reference proteome</keyword>
<dbReference type="PANTHER" id="PTHR24099:SF11">
    <property type="entry name" value="FIBRONECTIN TYPE III DOMAIN-CONTAINING 3BA-RELATED"/>
    <property type="match status" value="1"/>
</dbReference>
<evidence type="ECO:0000313" key="3">
    <source>
        <dbReference type="EMBL" id="CAG7658644.1"/>
    </source>
</evidence>
<feature type="domain" description="Fibronectin type-III" evidence="2">
    <location>
        <begin position="643"/>
        <end position="738"/>
    </location>
</feature>
<name>A0ABN7TWJ6_9BACL</name>
<dbReference type="SMART" id="SM00060">
    <property type="entry name" value="FN3"/>
    <property type="match status" value="8"/>
</dbReference>
<dbReference type="InterPro" id="IPR003961">
    <property type="entry name" value="FN3_dom"/>
</dbReference>
<sequence>MKKLHNVFMLFLIFLVSFTNVAYADLTVNTNTATQLVAGNMDALTLENPINQRKDTKFYYITRTDECASYFADGRCLHYFAKFASYDYTTDRVKIFENTKFVDDDLVGAGVGPNNKLYYLARGSSGGRNLYEYDIATSINRVVLENSSGKNILVGSDGKVYFGDSTYSTGKLYAVDPQSGTTSLIWSAPGSGYYPTKLKDTVDGIYFQYYDDVMFFRYSTGAVTTVRRLSNIVNYDYFIDASAEGSILYHYYGQVYVINETSYSGPFGSGSFGKYLTSGTRAIPHRLSRNTGMMYMFCGRLSPEYPNFFTNSCQPTVEQNSDVYVKINMRDKSATILNGAYDIPVTYTFDDKAVISYSENYQVLEEYQYIDHYEKTGKPIWNDECECDVPEEVPVYATGQRPVTKTRYLLKIVDDLTGAVLKDRIPVEALGTLSIFGNALSAVQLSAIPHMINDYSQITIVSPSPNQPVSELASVVPTVTVSDPEGGTLSVSYYLDSETAPRDTRIISNTATPQTVSFSALDISALSEGAHSLRFTSGSGSANTASETVSVLVDKSPPAIENVSYNSTETSISVSMTATDAISGLDSSPYRFTIDSEAGAWTTATSSEKNNLLPGTGYSVTLEAKDAVGHIASQVQRMYTKAQIPALSASQAGEDTLELSVSDGNPSATEYQLVANGQYVDASGNLTASPVWIAPVNKRITVKGLTPNTGYALQAKARNQIGEETAFSAAITATTLASPPVNLVVEPAQRSIKVTWPTTAGASYDIEADGVRIDNGTSTTYVHSGLEPETQHSYRVRVRNAGGTGNWSTSITPFTLPYPPAVPSNILTSPQQTEMTVTWDTVARAVSYDVKADGSVTEMTQTSFVHRGLQPLTNHTYQIRARNAGGVSEWSQPVESRTLPYPPSVPANVTAQPAIRNVTVTWDSTEGADAYEIYVDGLRMDNGAATSYVHEGLDPLTGHTYQVRAKNAGGYSAWSQPIHVTTHPEKPLTPTNIISTSDETAINVMWFKPANTDSYEVEIDGQSIVTVLDNSYIHTGLAPESKHSYRIRAKNISGYSDWSAVASMTTLPQHSEEGMSLTNMVAVVTNRFITVSWDTVAVNAQYEIEVDGVLQNIGKDTVYQHAGLKANEFHTYKIRLINNDKPSQWVAILSLSTLPDPPDAPEGLEAVATNTSIELHWKKITGADGYDIEIDGKTVSAGADVTYLHTPLAPGTAHTYRIRAKNITGVTAWSPSLVKSTTSPTYIVNGVKDKTFDLSLLAANVQDFSELTFEVTYNPDQLEVVDLYNYTPNADTASGSIPGSNLMVEYAPGKIVYRVKQNIVPGTSWSGEITGIVFKSKIDGQSSMDVIVK</sequence>
<feature type="domain" description="Fibronectin type-III" evidence="2">
    <location>
        <begin position="986"/>
        <end position="1069"/>
    </location>
</feature>
<dbReference type="PROSITE" id="PS50853">
    <property type="entry name" value="FN3"/>
    <property type="match status" value="6"/>
</dbReference>
<dbReference type="Pfam" id="PF00041">
    <property type="entry name" value="fn3"/>
    <property type="match status" value="1"/>
</dbReference>
<dbReference type="Proteomes" id="UP000730618">
    <property type="component" value="Unassembled WGS sequence"/>
</dbReference>
<keyword evidence="1" id="KW-0732">Signal</keyword>
<feature type="chain" id="PRO_5046103286" description="Fibronectin type-III domain-containing protein" evidence="1">
    <location>
        <begin position="25"/>
        <end position="1349"/>
    </location>
</feature>
<gene>
    <name evidence="3" type="ORF">PAECIP111802_07109</name>
</gene>
<evidence type="ECO:0000259" key="2">
    <source>
        <dbReference type="PROSITE" id="PS50853"/>
    </source>
</evidence>
<dbReference type="Pfam" id="PF17957">
    <property type="entry name" value="Big_7"/>
    <property type="match status" value="1"/>
</dbReference>
<feature type="domain" description="Fibronectin type-III" evidence="2">
    <location>
        <begin position="739"/>
        <end position="818"/>
    </location>
</feature>
<protein>
    <recommendedName>
        <fullName evidence="2">Fibronectin type-III domain-containing protein</fullName>
    </recommendedName>
</protein>
<feature type="domain" description="Fibronectin type-III" evidence="2">
    <location>
        <begin position="1157"/>
        <end position="1241"/>
    </location>
</feature>
<feature type="domain" description="Fibronectin type-III" evidence="2">
    <location>
        <begin position="902"/>
        <end position="985"/>
    </location>
</feature>